<proteinExistence type="predicted"/>
<dbReference type="PANTHER" id="PTHR40047">
    <property type="entry name" value="UPF0703 PROTEIN YCGQ"/>
    <property type="match status" value="1"/>
</dbReference>
<keyword evidence="1" id="KW-0472">Membrane</keyword>
<keyword evidence="1" id="KW-0812">Transmembrane</keyword>
<dbReference type="PANTHER" id="PTHR40047:SF1">
    <property type="entry name" value="UPF0703 PROTEIN YCGQ"/>
    <property type="match status" value="1"/>
</dbReference>
<organism evidence="3 4">
    <name type="scientific">Streptococcus pneumoniae</name>
    <dbReference type="NCBI Taxonomy" id="1313"/>
    <lineage>
        <taxon>Bacteria</taxon>
        <taxon>Bacillati</taxon>
        <taxon>Bacillota</taxon>
        <taxon>Bacilli</taxon>
        <taxon>Lactobacillales</taxon>
        <taxon>Streptococcaceae</taxon>
        <taxon>Streptococcus</taxon>
    </lineage>
</organism>
<dbReference type="Pfam" id="PF21537">
    <property type="entry name" value="DUF1980_C"/>
    <property type="match status" value="1"/>
</dbReference>
<evidence type="ECO:0000259" key="2">
    <source>
        <dbReference type="Pfam" id="PF21537"/>
    </source>
</evidence>
<keyword evidence="1" id="KW-1133">Transmembrane helix</keyword>
<dbReference type="AlphaFoldDB" id="A0A8B5XKL9"/>
<dbReference type="InterPro" id="IPR048447">
    <property type="entry name" value="DUF1980_C"/>
</dbReference>
<accession>A0A8B5XKL9</accession>
<sequence length="90" mass="10460">FTGFVYNDPSHDNSQFLFRFGIIHCIADSGVYGLLTKGNTRQYENNTWISAKGKLVNHYHKELKQNLPTLEIDSFTKVDKPENPYVYRAF</sequence>
<evidence type="ECO:0000313" key="4">
    <source>
        <dbReference type="Proteomes" id="UP000318940"/>
    </source>
</evidence>
<dbReference type="EMBL" id="VMVH01000220">
    <property type="protein sequence ID" value="TVW23719.1"/>
    <property type="molecule type" value="Genomic_DNA"/>
</dbReference>
<evidence type="ECO:0000313" key="3">
    <source>
        <dbReference type="EMBL" id="TVW23719.1"/>
    </source>
</evidence>
<protein>
    <submittedName>
        <fullName evidence="3">TIGR03943 family protein</fullName>
    </submittedName>
</protein>
<gene>
    <name evidence="3" type="ORF">AZK02_11670</name>
</gene>
<comment type="caution">
    <text evidence="3">The sequence shown here is derived from an EMBL/GenBank/DDBJ whole genome shotgun (WGS) entry which is preliminary data.</text>
</comment>
<dbReference type="Proteomes" id="UP000318940">
    <property type="component" value="Unassembled WGS sequence"/>
</dbReference>
<dbReference type="InterPro" id="IPR052955">
    <property type="entry name" value="UPF0703_membrane_permease"/>
</dbReference>
<feature type="non-terminal residue" evidence="3">
    <location>
        <position position="1"/>
    </location>
</feature>
<feature type="domain" description="DUF1980" evidence="2">
    <location>
        <begin position="1"/>
        <end position="88"/>
    </location>
</feature>
<feature type="transmembrane region" description="Helical" evidence="1">
    <location>
        <begin position="16"/>
        <end position="35"/>
    </location>
</feature>
<name>A0A8B5XKL9_STREE</name>
<reference evidence="3 4" key="1">
    <citation type="submission" date="2019-07" db="EMBL/GenBank/DDBJ databases">
        <authorList>
            <person name="Mohale T."/>
        </authorList>
    </citation>
    <scope>NUCLEOTIDE SEQUENCE [LARGE SCALE GENOMIC DNA]</scope>
    <source>
        <strain evidence="3 4">NTPn 189</strain>
    </source>
</reference>
<evidence type="ECO:0000256" key="1">
    <source>
        <dbReference type="SAM" id="Phobius"/>
    </source>
</evidence>